<dbReference type="SUPFAM" id="SSF111331">
    <property type="entry name" value="NAD kinase/diacylglycerol kinase-like"/>
    <property type="match status" value="1"/>
</dbReference>
<accession>A0A510DUJ1</accession>
<reference evidence="4" key="1">
    <citation type="submission" date="2018-09" db="EMBL/GenBank/DDBJ databases">
        <title>Complete Genome Sequencing of Sulfolobus sp. JCM 16834.</title>
        <authorList>
            <person name="Kato S."/>
            <person name="Itoh T."/>
            <person name="Ohkuma M."/>
        </authorList>
    </citation>
    <scope>NUCLEOTIDE SEQUENCE [LARGE SCALE GENOMIC DNA]</scope>
    <source>
        <strain evidence="4">IC-007</strain>
    </source>
</reference>
<dbReference type="STRING" id="1294262.GCA_001316085_01079"/>
<dbReference type="AlphaFoldDB" id="A0A510DUJ1"/>
<dbReference type="OrthoDB" id="56451at2157"/>
<dbReference type="Gene3D" id="3.40.50.10330">
    <property type="entry name" value="Probable inorganic polyphosphate/atp-NAD kinase, domain 1"/>
    <property type="match status" value="1"/>
</dbReference>
<proteinExistence type="predicted"/>
<dbReference type="InterPro" id="IPR016064">
    <property type="entry name" value="NAD/diacylglycerol_kinase_sf"/>
</dbReference>
<evidence type="ECO:0000313" key="2">
    <source>
        <dbReference type="EMBL" id="BBG26589.1"/>
    </source>
</evidence>
<dbReference type="Pfam" id="PF20143">
    <property type="entry name" value="NAD_kinase_C"/>
    <property type="match status" value="1"/>
</dbReference>
<dbReference type="PANTHER" id="PTHR40697:SF2">
    <property type="entry name" value="ATP-NAD KINASE-RELATED"/>
    <property type="match status" value="1"/>
</dbReference>
<sequence>MSLKVGFLVNPYAGSGSRTGEKGSDSKRTMNPEVPERISRFFRHAPRSPLYFTPRLNMGENYIKGLGFNFNLLDVGREETSAEDTRKAVRMMVELGVSIITFAGGDGTARDICSELSEIGVDLPILGIPTGVKMHSGVFAQTPEASGRLLSLFVEGRAKEDITDVLDVDEEAYKEGIYKVKSYFKALTIRADTLSVPPKSEVPIEDVEGIAEFVTENIREDAYYVFGTGLTVKKIEKRLGYNDVNYLGVDLFLGKELLKKNVSYFDLLSMVNDRRVFIIVTPIGGQGFIFGRGNQEIGPEIVRRAGKEGIIIVSSRAKLDNIPCLRVDSGDPQVDELFTSFRVLIGYNEFFSMKVCKSITSLE</sequence>
<dbReference type="Proteomes" id="UP000325030">
    <property type="component" value="Chromosome"/>
</dbReference>
<dbReference type="RefSeq" id="WP_054845522.1">
    <property type="nucleotide sequence ID" value="NZ_AP018929.1"/>
</dbReference>
<dbReference type="InterPro" id="IPR039065">
    <property type="entry name" value="AcoX-like"/>
</dbReference>
<dbReference type="GO" id="GO:0003951">
    <property type="term" value="F:NAD+ kinase activity"/>
    <property type="evidence" value="ECO:0007669"/>
    <property type="project" value="InterPro"/>
</dbReference>
<dbReference type="Proteomes" id="UP000322983">
    <property type="component" value="Chromosome"/>
</dbReference>
<organism evidence="1 3">
    <name type="scientific">Sulfuracidifex tepidarius</name>
    <dbReference type="NCBI Taxonomy" id="1294262"/>
    <lineage>
        <taxon>Archaea</taxon>
        <taxon>Thermoproteota</taxon>
        <taxon>Thermoprotei</taxon>
        <taxon>Sulfolobales</taxon>
        <taxon>Sulfolobaceae</taxon>
        <taxon>Sulfuracidifex</taxon>
    </lineage>
</organism>
<keyword evidence="3" id="KW-1185">Reference proteome</keyword>
<evidence type="ECO:0008006" key="5">
    <source>
        <dbReference type="Google" id="ProtNLM"/>
    </source>
</evidence>
<evidence type="ECO:0000313" key="1">
    <source>
        <dbReference type="EMBL" id="BBG23834.1"/>
    </source>
</evidence>
<dbReference type="InterPro" id="IPR002504">
    <property type="entry name" value="NADK"/>
</dbReference>
<evidence type="ECO:0000313" key="4">
    <source>
        <dbReference type="Proteomes" id="UP000325030"/>
    </source>
</evidence>
<dbReference type="PANTHER" id="PTHR40697">
    <property type="entry name" value="ACETOIN CATABOLISM PROTEIN X"/>
    <property type="match status" value="1"/>
</dbReference>
<reference evidence="1 3" key="2">
    <citation type="journal article" date="2020" name="Int. J. Syst. Evol. Microbiol.">
        <title>Sulfuracidifex tepidarius gen. nov., sp. nov. and transfer of Sulfolobus metallicus Huber and Stetter 1992 to the genus Sulfuracidifex as Sulfuracidifex metallicus comb. nov.</title>
        <authorList>
            <person name="Itoh T."/>
            <person name="Miura T."/>
            <person name="Sakai H.D."/>
            <person name="Kato S."/>
            <person name="Ohkuma M."/>
            <person name="Takashina T."/>
        </authorList>
    </citation>
    <scope>NUCLEOTIDE SEQUENCE [LARGE SCALE GENOMIC DNA]</scope>
    <source>
        <strain evidence="1 3">IC-006</strain>
        <strain evidence="2">IC-007</strain>
    </source>
</reference>
<dbReference type="InterPro" id="IPR017438">
    <property type="entry name" value="ATP-NAD_kinase_N"/>
</dbReference>
<dbReference type="PIRSF" id="PIRSF016907">
    <property type="entry name" value="Kin_ATP-NAD"/>
    <property type="match status" value="1"/>
</dbReference>
<evidence type="ECO:0000313" key="3">
    <source>
        <dbReference type="Proteomes" id="UP000322983"/>
    </source>
</evidence>
<gene>
    <name evidence="1" type="ORF">IC006_1129</name>
    <name evidence="2" type="ORF">IC007_1104</name>
</gene>
<dbReference type="GeneID" id="41717449"/>
<protein>
    <recommendedName>
        <fullName evidence="5">ATP-NAD kinase</fullName>
    </recommendedName>
</protein>
<dbReference type="EMBL" id="AP018929">
    <property type="protein sequence ID" value="BBG23834.1"/>
    <property type="molecule type" value="Genomic_DNA"/>
</dbReference>
<dbReference type="EMBL" id="AP018930">
    <property type="protein sequence ID" value="BBG26589.1"/>
    <property type="molecule type" value="Genomic_DNA"/>
</dbReference>
<dbReference type="InterPro" id="IPR011386">
    <property type="entry name" value="Put_ATP-NAD_kin"/>
</dbReference>
<dbReference type="GO" id="GO:0006741">
    <property type="term" value="P:NADP+ biosynthetic process"/>
    <property type="evidence" value="ECO:0007669"/>
    <property type="project" value="InterPro"/>
</dbReference>
<name>A0A510DUJ1_9CREN</name>
<dbReference type="Pfam" id="PF01513">
    <property type="entry name" value="NAD_kinase"/>
    <property type="match status" value="1"/>
</dbReference>
<dbReference type="KEGG" id="step:IC006_1129"/>
<accession>A0A510E267</accession>